<proteinExistence type="predicted"/>
<keyword evidence="2" id="KW-1185">Reference proteome</keyword>
<accession>A0AAV9ESV3</accession>
<name>A0AAV9ESV3_ACOCL</name>
<dbReference type="Proteomes" id="UP001180020">
    <property type="component" value="Unassembled WGS sequence"/>
</dbReference>
<reference evidence="1" key="1">
    <citation type="journal article" date="2023" name="Nat. Commun.">
        <title>Diploid and tetraploid genomes of Acorus and the evolution of monocots.</title>
        <authorList>
            <person name="Ma L."/>
            <person name="Liu K.W."/>
            <person name="Li Z."/>
            <person name="Hsiao Y.Y."/>
            <person name="Qi Y."/>
            <person name="Fu T."/>
            <person name="Tang G.D."/>
            <person name="Zhang D."/>
            <person name="Sun W.H."/>
            <person name="Liu D.K."/>
            <person name="Li Y."/>
            <person name="Chen G.Z."/>
            <person name="Liu X.D."/>
            <person name="Liao X.Y."/>
            <person name="Jiang Y.T."/>
            <person name="Yu X."/>
            <person name="Hao Y."/>
            <person name="Huang J."/>
            <person name="Zhao X.W."/>
            <person name="Ke S."/>
            <person name="Chen Y.Y."/>
            <person name="Wu W.L."/>
            <person name="Hsu J.L."/>
            <person name="Lin Y.F."/>
            <person name="Huang M.D."/>
            <person name="Li C.Y."/>
            <person name="Huang L."/>
            <person name="Wang Z.W."/>
            <person name="Zhao X."/>
            <person name="Zhong W.Y."/>
            <person name="Peng D.H."/>
            <person name="Ahmad S."/>
            <person name="Lan S."/>
            <person name="Zhang J.S."/>
            <person name="Tsai W.C."/>
            <person name="Van de Peer Y."/>
            <person name="Liu Z.J."/>
        </authorList>
    </citation>
    <scope>NUCLEOTIDE SEQUENCE</scope>
    <source>
        <strain evidence="1">CP</strain>
    </source>
</reference>
<protein>
    <submittedName>
        <fullName evidence="1">Uncharacterized protein</fullName>
    </submittedName>
</protein>
<gene>
    <name evidence="1" type="ORF">QJS10_CPA05g00768</name>
</gene>
<dbReference type="EMBL" id="JAUJYO010000005">
    <property type="protein sequence ID" value="KAK1316382.1"/>
    <property type="molecule type" value="Genomic_DNA"/>
</dbReference>
<organism evidence="1 2">
    <name type="scientific">Acorus calamus</name>
    <name type="common">Sweet flag</name>
    <dbReference type="NCBI Taxonomy" id="4465"/>
    <lineage>
        <taxon>Eukaryota</taxon>
        <taxon>Viridiplantae</taxon>
        <taxon>Streptophyta</taxon>
        <taxon>Embryophyta</taxon>
        <taxon>Tracheophyta</taxon>
        <taxon>Spermatophyta</taxon>
        <taxon>Magnoliopsida</taxon>
        <taxon>Liliopsida</taxon>
        <taxon>Acoraceae</taxon>
        <taxon>Acorus</taxon>
    </lineage>
</organism>
<comment type="caution">
    <text evidence="1">The sequence shown here is derived from an EMBL/GenBank/DDBJ whole genome shotgun (WGS) entry which is preliminary data.</text>
</comment>
<evidence type="ECO:0000313" key="2">
    <source>
        <dbReference type="Proteomes" id="UP001180020"/>
    </source>
</evidence>
<dbReference type="AlphaFoldDB" id="A0AAV9ESV3"/>
<evidence type="ECO:0000313" key="1">
    <source>
        <dbReference type="EMBL" id="KAK1316382.1"/>
    </source>
</evidence>
<reference evidence="1" key="2">
    <citation type="submission" date="2023-06" db="EMBL/GenBank/DDBJ databases">
        <authorList>
            <person name="Ma L."/>
            <person name="Liu K.-W."/>
            <person name="Li Z."/>
            <person name="Hsiao Y.-Y."/>
            <person name="Qi Y."/>
            <person name="Fu T."/>
            <person name="Tang G."/>
            <person name="Zhang D."/>
            <person name="Sun W.-H."/>
            <person name="Liu D.-K."/>
            <person name="Li Y."/>
            <person name="Chen G.-Z."/>
            <person name="Liu X.-D."/>
            <person name="Liao X.-Y."/>
            <person name="Jiang Y.-T."/>
            <person name="Yu X."/>
            <person name="Hao Y."/>
            <person name="Huang J."/>
            <person name="Zhao X.-W."/>
            <person name="Ke S."/>
            <person name="Chen Y.-Y."/>
            <person name="Wu W.-L."/>
            <person name="Hsu J.-L."/>
            <person name="Lin Y.-F."/>
            <person name="Huang M.-D."/>
            <person name="Li C.-Y."/>
            <person name="Huang L."/>
            <person name="Wang Z.-W."/>
            <person name="Zhao X."/>
            <person name="Zhong W.-Y."/>
            <person name="Peng D.-H."/>
            <person name="Ahmad S."/>
            <person name="Lan S."/>
            <person name="Zhang J.-S."/>
            <person name="Tsai W.-C."/>
            <person name="Van De Peer Y."/>
            <person name="Liu Z.-J."/>
        </authorList>
    </citation>
    <scope>NUCLEOTIDE SEQUENCE</scope>
    <source>
        <strain evidence="1">CP</strain>
        <tissue evidence="1">Leaves</tissue>
    </source>
</reference>
<sequence length="67" mass="7767">MWVAGRALQKTCDRSNVVKISQSFIPARHGVYGIQEAAHYLRGTSYVIRYIQTTYINTKYKPMKNEN</sequence>